<dbReference type="InterPro" id="IPR019819">
    <property type="entry name" value="Carboxylesterase_B_CS"/>
</dbReference>
<evidence type="ECO:0000259" key="5">
    <source>
        <dbReference type="Pfam" id="PF00135"/>
    </source>
</evidence>
<dbReference type="PROSITE" id="PS00941">
    <property type="entry name" value="CARBOXYLESTERASE_B_2"/>
    <property type="match status" value="1"/>
</dbReference>
<dbReference type="GO" id="GO:0005886">
    <property type="term" value="C:plasma membrane"/>
    <property type="evidence" value="ECO:0007669"/>
    <property type="project" value="TreeGrafter"/>
</dbReference>
<dbReference type="EMBL" id="JABXBU010002228">
    <property type="protein sequence ID" value="KAF8770251.1"/>
    <property type="molecule type" value="Genomic_DNA"/>
</dbReference>
<dbReference type="InterPro" id="IPR029058">
    <property type="entry name" value="AB_hydrolase_fold"/>
</dbReference>
<dbReference type="InterPro" id="IPR002018">
    <property type="entry name" value="CarbesteraseB"/>
</dbReference>
<name>A0A8T0EBT2_ARGBR</name>
<proteinExistence type="inferred from homology"/>
<evidence type="ECO:0000256" key="1">
    <source>
        <dbReference type="ARBA" id="ARBA00005964"/>
    </source>
</evidence>
<dbReference type="AlphaFoldDB" id="A0A8T0EBT2"/>
<reference evidence="6" key="1">
    <citation type="journal article" date="2020" name="bioRxiv">
        <title>Chromosome-level reference genome of the European wasp spider Argiope bruennichi: a resource for studies on range expansion and evolutionary adaptation.</title>
        <authorList>
            <person name="Sheffer M.M."/>
            <person name="Hoppe A."/>
            <person name="Krehenwinkel H."/>
            <person name="Uhl G."/>
            <person name="Kuss A.W."/>
            <person name="Jensen L."/>
            <person name="Jensen C."/>
            <person name="Gillespie R.G."/>
            <person name="Hoff K.J."/>
            <person name="Prost S."/>
        </authorList>
    </citation>
    <scope>NUCLEOTIDE SEQUENCE</scope>
</reference>
<feature type="domain" description="Carboxylesterase type B" evidence="5">
    <location>
        <begin position="4"/>
        <end position="166"/>
    </location>
</feature>
<dbReference type="GO" id="GO:0006581">
    <property type="term" value="P:acetylcholine catabolic process"/>
    <property type="evidence" value="ECO:0007669"/>
    <property type="project" value="TreeGrafter"/>
</dbReference>
<accession>A0A8T0EBT2</accession>
<comment type="similarity">
    <text evidence="1">Belongs to the type-B carboxylesterase/lipase family.</text>
</comment>
<dbReference type="Gene3D" id="3.40.50.1820">
    <property type="entry name" value="alpha/beta hydrolase"/>
    <property type="match status" value="1"/>
</dbReference>
<gene>
    <name evidence="6" type="ORF">HNY73_017807</name>
</gene>
<evidence type="ECO:0000313" key="7">
    <source>
        <dbReference type="Proteomes" id="UP000807504"/>
    </source>
</evidence>
<keyword evidence="2" id="KW-0719">Serine esterase</keyword>
<evidence type="ECO:0000313" key="6">
    <source>
        <dbReference type="EMBL" id="KAF8770251.1"/>
    </source>
</evidence>
<keyword evidence="4" id="KW-0325">Glycoprotein</keyword>
<organism evidence="6 7">
    <name type="scientific">Argiope bruennichi</name>
    <name type="common">Wasp spider</name>
    <name type="synonym">Aranea bruennichi</name>
    <dbReference type="NCBI Taxonomy" id="94029"/>
    <lineage>
        <taxon>Eukaryota</taxon>
        <taxon>Metazoa</taxon>
        <taxon>Ecdysozoa</taxon>
        <taxon>Arthropoda</taxon>
        <taxon>Chelicerata</taxon>
        <taxon>Arachnida</taxon>
        <taxon>Araneae</taxon>
        <taxon>Araneomorphae</taxon>
        <taxon>Entelegynae</taxon>
        <taxon>Araneoidea</taxon>
        <taxon>Araneidae</taxon>
        <taxon>Argiope</taxon>
    </lineage>
</organism>
<evidence type="ECO:0000256" key="4">
    <source>
        <dbReference type="ARBA" id="ARBA00023180"/>
    </source>
</evidence>
<keyword evidence="7" id="KW-1185">Reference proteome</keyword>
<sequence length="167" mass="18778">MFMPVVNLKKSQIFGRTIEFDGYRVNEYLGIRYAQPPVGSLRFQRTKKLRFVPSQFKALNIPPACLQYSESPYPWYVNGLYKSEDCLFLNIWTPVDASPSNQKAVLFWIHGGGFRFGSIQDQLYNGVPLAGIGDIIVVTVNYRLGAFGFLTTGTKEAPGNAGLWDIL</sequence>
<reference evidence="6" key="2">
    <citation type="submission" date="2020-06" db="EMBL/GenBank/DDBJ databases">
        <authorList>
            <person name="Sheffer M."/>
        </authorList>
    </citation>
    <scope>NUCLEOTIDE SEQUENCE</scope>
</reference>
<dbReference type="GO" id="GO:0005615">
    <property type="term" value="C:extracellular space"/>
    <property type="evidence" value="ECO:0007669"/>
    <property type="project" value="TreeGrafter"/>
</dbReference>
<dbReference type="PANTHER" id="PTHR43918:SF4">
    <property type="entry name" value="CARBOXYLIC ESTER HYDROLASE"/>
    <property type="match status" value="1"/>
</dbReference>
<dbReference type="SUPFAM" id="SSF53474">
    <property type="entry name" value="alpha/beta-Hydrolases"/>
    <property type="match status" value="1"/>
</dbReference>
<dbReference type="GO" id="GO:0003990">
    <property type="term" value="F:acetylcholinesterase activity"/>
    <property type="evidence" value="ECO:0007669"/>
    <property type="project" value="TreeGrafter"/>
</dbReference>
<keyword evidence="3" id="KW-0378">Hydrolase</keyword>
<comment type="caution">
    <text evidence="6">The sequence shown here is derived from an EMBL/GenBank/DDBJ whole genome shotgun (WGS) entry which is preliminary data.</text>
</comment>
<dbReference type="Pfam" id="PF00135">
    <property type="entry name" value="COesterase"/>
    <property type="match status" value="1"/>
</dbReference>
<dbReference type="PANTHER" id="PTHR43918">
    <property type="entry name" value="ACETYLCHOLINESTERASE"/>
    <property type="match status" value="1"/>
</dbReference>
<evidence type="ECO:0000256" key="2">
    <source>
        <dbReference type="ARBA" id="ARBA00022487"/>
    </source>
</evidence>
<dbReference type="InterPro" id="IPR050654">
    <property type="entry name" value="AChE-related_enzymes"/>
</dbReference>
<dbReference type="Proteomes" id="UP000807504">
    <property type="component" value="Unassembled WGS sequence"/>
</dbReference>
<evidence type="ECO:0000256" key="3">
    <source>
        <dbReference type="ARBA" id="ARBA00022801"/>
    </source>
</evidence>
<protein>
    <submittedName>
        <fullName evidence="6">Acetylcholinesterase-1 like protein</fullName>
    </submittedName>
</protein>
<dbReference type="GO" id="GO:0019695">
    <property type="term" value="P:choline metabolic process"/>
    <property type="evidence" value="ECO:0007669"/>
    <property type="project" value="TreeGrafter"/>
</dbReference>